<keyword evidence="4" id="KW-1003">Cell membrane</keyword>
<dbReference type="PANTHER" id="PTHR42770">
    <property type="entry name" value="AMINO ACID TRANSPORTER-RELATED"/>
    <property type="match status" value="1"/>
</dbReference>
<protein>
    <submittedName>
        <fullName evidence="10">Cadaverine:lysine antiporter</fullName>
    </submittedName>
</protein>
<feature type="transmembrane region" description="Helical" evidence="9">
    <location>
        <begin position="15"/>
        <end position="36"/>
    </location>
</feature>
<evidence type="ECO:0000256" key="9">
    <source>
        <dbReference type="SAM" id="Phobius"/>
    </source>
</evidence>
<evidence type="ECO:0000313" key="10">
    <source>
        <dbReference type="EMBL" id="SCM51262.1"/>
    </source>
</evidence>
<feature type="transmembrane region" description="Helical" evidence="9">
    <location>
        <begin position="228"/>
        <end position="246"/>
    </location>
</feature>
<dbReference type="Proteomes" id="UP000094844">
    <property type="component" value="Unassembled WGS sequence"/>
</dbReference>
<evidence type="ECO:0000256" key="2">
    <source>
        <dbReference type="ARBA" id="ARBA00008220"/>
    </source>
</evidence>
<evidence type="ECO:0000256" key="3">
    <source>
        <dbReference type="ARBA" id="ARBA00022448"/>
    </source>
</evidence>
<dbReference type="GO" id="GO:0022857">
    <property type="term" value="F:transmembrane transporter activity"/>
    <property type="evidence" value="ECO:0007669"/>
    <property type="project" value="InterPro"/>
</dbReference>
<sequence length="457" mass="48222">MLDVNGANMASSKKIGLIACTGIVAGNMMGSGIALLPANLAKIGSIALFGWIITLIGAMSLAYVFARLTTRDPQVGGPIAYAGRLGPAFGFQTAVLYYHANWIGNLADCLAGVAYLSIFFPALNHPIPAGIASIVIIWIMALVNMMGGNWVSRLTTLGLILVLVPVIGTAVAGWHWFDPALYQANWNTSTHTDSKAVMHSILICLWAFVGVESAAVSSGLVKNPQRTVPIATMLGTALAGIVYILATQVMSGMFPAEVMAKTGAPFAASTSLMVGSWAAPVVSAFTAFACLAALGSWMMLVGQAGVRAARDGNFPKIYGEVDSHGVPRKGIILSAIKMTLLMAFMTFMSSKGSNSSDIFGELIGIAVLLTMLPYFYSCVALIRMEGASLRNIVSVMAATLGCIFCFIALSGADNIKLTATFIISLSILMFYARKQGEHEKAYAIQLKKNPPPDDNLG</sequence>
<feature type="transmembrane region" description="Helical" evidence="9">
    <location>
        <begin position="331"/>
        <end position="350"/>
    </location>
</feature>
<evidence type="ECO:0000256" key="4">
    <source>
        <dbReference type="ARBA" id="ARBA00022475"/>
    </source>
</evidence>
<gene>
    <name evidence="10" type="primary">cadB</name>
    <name evidence="10" type="ORF">BN1044_00719</name>
</gene>
<proteinExistence type="inferred from homology"/>
<comment type="subcellular location">
    <subcellularLocation>
        <location evidence="1">Cell membrane</location>
        <topology evidence="1">Multi-pass membrane protein</topology>
    </subcellularLocation>
</comment>
<evidence type="ECO:0000256" key="1">
    <source>
        <dbReference type="ARBA" id="ARBA00004651"/>
    </source>
</evidence>
<name>A0A1C6YWN3_HAFAL</name>
<feature type="transmembrane region" description="Helical" evidence="9">
    <location>
        <begin position="362"/>
        <end position="382"/>
    </location>
</feature>
<dbReference type="AlphaFoldDB" id="A0A1C6YWN3"/>
<dbReference type="Pfam" id="PF13520">
    <property type="entry name" value="AA_permease_2"/>
    <property type="match status" value="1"/>
</dbReference>
<keyword evidence="7 9" id="KW-1133">Transmembrane helix</keyword>
<dbReference type="InterPro" id="IPR050367">
    <property type="entry name" value="APC_superfamily"/>
</dbReference>
<evidence type="ECO:0000256" key="5">
    <source>
        <dbReference type="ARBA" id="ARBA00022692"/>
    </source>
</evidence>
<comment type="similarity">
    <text evidence="2">Belongs to the amino acid-polyamine-organocation (APC) superfamily. Basic amino acid/polyamine antiporter (APA) (TC 2.A.3.2) family.</text>
</comment>
<dbReference type="Gene3D" id="1.20.1740.10">
    <property type="entry name" value="Amino acid/polyamine transporter I"/>
    <property type="match status" value="1"/>
</dbReference>
<keyword evidence="6" id="KW-0029">Amino-acid transport</keyword>
<keyword evidence="8 9" id="KW-0472">Membrane</keyword>
<dbReference type="PANTHER" id="PTHR42770:SF5">
    <property type="entry name" value="CADAVERINE_LYSINE ANTIPORTER"/>
    <property type="match status" value="1"/>
</dbReference>
<dbReference type="InterPro" id="IPR004754">
    <property type="entry name" value="Amino_acid_antiprt"/>
</dbReference>
<evidence type="ECO:0000313" key="11">
    <source>
        <dbReference type="Proteomes" id="UP000094844"/>
    </source>
</evidence>
<organism evidence="10 11">
    <name type="scientific">Hafnia alvei</name>
    <dbReference type="NCBI Taxonomy" id="569"/>
    <lineage>
        <taxon>Bacteria</taxon>
        <taxon>Pseudomonadati</taxon>
        <taxon>Pseudomonadota</taxon>
        <taxon>Gammaproteobacteria</taxon>
        <taxon>Enterobacterales</taxon>
        <taxon>Hafniaceae</taxon>
        <taxon>Hafnia</taxon>
    </lineage>
</organism>
<feature type="transmembrane region" description="Helical" evidence="9">
    <location>
        <begin position="277"/>
        <end position="300"/>
    </location>
</feature>
<evidence type="ECO:0000256" key="7">
    <source>
        <dbReference type="ARBA" id="ARBA00022989"/>
    </source>
</evidence>
<dbReference type="NCBIfam" id="TIGR00905">
    <property type="entry name" value="2A0302"/>
    <property type="match status" value="1"/>
</dbReference>
<feature type="transmembrane region" description="Helical" evidence="9">
    <location>
        <begin position="48"/>
        <end position="66"/>
    </location>
</feature>
<reference evidence="10 11" key="1">
    <citation type="submission" date="2016-09" db="EMBL/GenBank/DDBJ databases">
        <authorList>
            <person name="Capua I."/>
            <person name="De Benedictis P."/>
            <person name="Joannis T."/>
            <person name="Lombin L.H."/>
            <person name="Cattoli G."/>
        </authorList>
    </citation>
    <scope>NUCLEOTIDE SEQUENCE [LARGE SCALE GENOMIC DNA]</scope>
    <source>
        <strain evidence="10 11">GB001</strain>
    </source>
</reference>
<dbReference type="STRING" id="569.A6V27_18160"/>
<dbReference type="EMBL" id="FMIQ01000006">
    <property type="protein sequence ID" value="SCM51262.1"/>
    <property type="molecule type" value="Genomic_DNA"/>
</dbReference>
<feature type="transmembrane region" description="Helical" evidence="9">
    <location>
        <begin position="389"/>
        <end position="409"/>
    </location>
</feature>
<feature type="transmembrane region" description="Helical" evidence="9">
    <location>
        <begin position="415"/>
        <end position="432"/>
    </location>
</feature>
<dbReference type="GO" id="GO:0006865">
    <property type="term" value="P:amino acid transport"/>
    <property type="evidence" value="ECO:0007669"/>
    <property type="project" value="UniProtKB-KW"/>
</dbReference>
<dbReference type="InterPro" id="IPR002293">
    <property type="entry name" value="AA/rel_permease1"/>
</dbReference>
<feature type="transmembrane region" description="Helical" evidence="9">
    <location>
        <begin position="154"/>
        <end position="177"/>
    </location>
</feature>
<evidence type="ECO:0000256" key="8">
    <source>
        <dbReference type="ARBA" id="ARBA00023136"/>
    </source>
</evidence>
<feature type="transmembrane region" description="Helical" evidence="9">
    <location>
        <begin position="129"/>
        <end position="147"/>
    </location>
</feature>
<dbReference type="GO" id="GO:0005886">
    <property type="term" value="C:plasma membrane"/>
    <property type="evidence" value="ECO:0007669"/>
    <property type="project" value="UniProtKB-SubCell"/>
</dbReference>
<keyword evidence="3" id="KW-0813">Transport</keyword>
<feature type="transmembrane region" description="Helical" evidence="9">
    <location>
        <begin position="197"/>
        <end position="216"/>
    </location>
</feature>
<evidence type="ECO:0000256" key="6">
    <source>
        <dbReference type="ARBA" id="ARBA00022970"/>
    </source>
</evidence>
<accession>A0A1C6YWN3</accession>
<keyword evidence="5 9" id="KW-0812">Transmembrane</keyword>
<dbReference type="PIRSF" id="PIRSF006060">
    <property type="entry name" value="AA_transporter"/>
    <property type="match status" value="1"/>
</dbReference>
<dbReference type="NCBIfam" id="NF007754">
    <property type="entry name" value="PRK10435.1"/>
    <property type="match status" value="1"/>
</dbReference>